<dbReference type="GO" id="GO:0005743">
    <property type="term" value="C:mitochondrial inner membrane"/>
    <property type="evidence" value="ECO:0007669"/>
    <property type="project" value="UniProtKB-SubCell"/>
</dbReference>
<keyword evidence="3" id="KW-0813">Transport</keyword>
<dbReference type="EMBL" id="GAKP01002229">
    <property type="protein sequence ID" value="JAC56723.1"/>
    <property type="molecule type" value="Transcribed_RNA"/>
</dbReference>
<evidence type="ECO:0000313" key="13">
    <source>
        <dbReference type="Proteomes" id="UP001652620"/>
    </source>
</evidence>
<dbReference type="KEGG" id="bdr:105227314"/>
<dbReference type="Proteomes" id="UP001652620">
    <property type="component" value="Chromosome 3"/>
</dbReference>
<feature type="compositionally biased region" description="Basic and acidic residues" evidence="11">
    <location>
        <begin position="465"/>
        <end position="475"/>
    </location>
</feature>
<dbReference type="OrthoDB" id="35799at2759"/>
<keyword evidence="9" id="KW-0472">Membrane</keyword>
<keyword evidence="8" id="KW-0496">Mitochondrion</keyword>
<sequence>MAGSNATKSVLGELAKRVPNNQKKQFRHFLDLNTEYKKRVNKYPEKLPRIDWDYYRTNVRIEAIKMVDEFEKKYEELNKVFDDRVKLDTKRYYEELEKQRTVVQAQVKQYIVESNERVKAYEAEIERLCRMKPYSSMTMEEFINLRPECSNYIPHQRKPLFWPHDPDEQTPGPVGLPKIDVGRGGGDAGGRGGKRTIKPRDSTESFEFREIEAKPSKDIEESATLKSKADPEVRPQDEPEEEISSKGVREPKPYVDKPISEEERRKLDPCGLIKKQAEEKPQKVDIVTEPRKEKLSCDLIKTKSEPSAKEDDTCNTASKGPYKDEAKRTSVFVDPCNVGFGKKADVKPAVEKAEPKTEPESQPVESKTSHPCDIVKKKADTKNDTCKSASRKDQSKDGKGTSVFFNPCNAGSGTGVKADVKAADKKSAAKTEPKATEPKKTSPCEKDKKKPEDEKDPCKSTTNNEDPKDGKDKNRVFVHPCSFGPHSKAADSKLEKTTSDTKPCTLEVIKPKEVKTTQPCDDAKKPKAEADMIKDKNNFTVVFADPKGAKSPKDRSKEDKNKPDKPCGALPYYNPFRSEEENRENEEKMCEDSEHDDPCAKDNIDEEYYDPCKDDKYDEDK</sequence>
<feature type="compositionally biased region" description="Basic and acidic residues" evidence="11">
    <location>
        <begin position="488"/>
        <end position="499"/>
    </location>
</feature>
<evidence type="ECO:0000256" key="4">
    <source>
        <dbReference type="ARBA" id="ARBA00022547"/>
    </source>
</evidence>
<feature type="region of interest" description="Disordered" evidence="11">
    <location>
        <begin position="165"/>
        <end position="324"/>
    </location>
</feature>
<dbReference type="GeneID" id="105227314"/>
<reference evidence="14" key="2">
    <citation type="submission" date="2022-04" db="UniProtKB">
        <authorList>
            <consortium name="RefSeq"/>
        </authorList>
    </citation>
    <scope>IDENTIFICATION</scope>
    <source>
        <strain evidence="14">Punador</strain>
    </source>
</reference>
<dbReference type="RefSeq" id="XP_011204888.1">
    <property type="nucleotide sequence ID" value="XM_011206586.2"/>
</dbReference>
<evidence type="ECO:0000256" key="11">
    <source>
        <dbReference type="SAM" id="MobiDB-lite"/>
    </source>
</evidence>
<evidence type="ECO:0000313" key="14">
    <source>
        <dbReference type="RefSeq" id="XP_011204888.1"/>
    </source>
</evidence>
<evidence type="ECO:0000313" key="12">
    <source>
        <dbReference type="EMBL" id="JAC56723.1"/>
    </source>
</evidence>
<evidence type="ECO:0000256" key="2">
    <source>
        <dbReference type="ARBA" id="ARBA00006842"/>
    </source>
</evidence>
<name>A0A034WSK1_BACDO</name>
<evidence type="ECO:0000256" key="1">
    <source>
        <dbReference type="ARBA" id="ARBA00004273"/>
    </source>
</evidence>
<evidence type="ECO:0000256" key="5">
    <source>
        <dbReference type="ARBA" id="ARBA00022781"/>
    </source>
</evidence>
<feature type="compositionally biased region" description="Basic and acidic residues" evidence="11">
    <location>
        <begin position="227"/>
        <end position="268"/>
    </location>
</feature>
<feature type="compositionally biased region" description="Basic and acidic residues" evidence="11">
    <location>
        <begin position="367"/>
        <end position="399"/>
    </location>
</feature>
<gene>
    <name evidence="12" type="primary">ATP5H</name>
    <name evidence="14" type="synonym">LOC105227314</name>
</gene>
<dbReference type="InterPro" id="IPR036228">
    <property type="entry name" value="ATP_synth_F0_dsu_sf_mt"/>
</dbReference>
<feature type="compositionally biased region" description="Basic and acidic residues" evidence="11">
    <location>
        <begin position="342"/>
        <end position="359"/>
    </location>
</feature>
<feature type="region of interest" description="Disordered" evidence="11">
    <location>
        <begin position="340"/>
        <end position="508"/>
    </location>
</feature>
<comment type="subcellular location">
    <subcellularLocation>
        <location evidence="1">Mitochondrion inner membrane</location>
    </subcellularLocation>
</comment>
<keyword evidence="10" id="KW-0175">Coiled coil</keyword>
<organism evidence="12">
    <name type="scientific">Bactrocera dorsalis</name>
    <name type="common">Oriental fruit fly</name>
    <name type="synonym">Dacus dorsalis</name>
    <dbReference type="NCBI Taxonomy" id="27457"/>
    <lineage>
        <taxon>Eukaryota</taxon>
        <taxon>Metazoa</taxon>
        <taxon>Ecdysozoa</taxon>
        <taxon>Arthropoda</taxon>
        <taxon>Hexapoda</taxon>
        <taxon>Insecta</taxon>
        <taxon>Pterygota</taxon>
        <taxon>Neoptera</taxon>
        <taxon>Endopterygota</taxon>
        <taxon>Diptera</taxon>
        <taxon>Brachycera</taxon>
        <taxon>Muscomorpha</taxon>
        <taxon>Tephritoidea</taxon>
        <taxon>Tephritidae</taxon>
        <taxon>Bactrocera</taxon>
        <taxon>Bactrocera</taxon>
    </lineage>
</organism>
<feature type="compositionally biased region" description="Basic and acidic residues" evidence="11">
    <location>
        <begin position="547"/>
        <end position="565"/>
    </location>
</feature>
<feature type="compositionally biased region" description="Gly residues" evidence="11">
    <location>
        <begin position="182"/>
        <end position="191"/>
    </location>
</feature>
<dbReference type="AlphaFoldDB" id="A0A034WSK1"/>
<feature type="compositionally biased region" description="Basic and acidic residues" evidence="11">
    <location>
        <begin position="275"/>
        <end position="312"/>
    </location>
</feature>
<feature type="coiled-coil region" evidence="10">
    <location>
        <begin position="60"/>
        <end position="131"/>
    </location>
</feature>
<feature type="compositionally biased region" description="Basic and acidic residues" evidence="11">
    <location>
        <begin position="198"/>
        <end position="220"/>
    </location>
</feature>
<feature type="compositionally biased region" description="Basic and acidic residues" evidence="11">
    <location>
        <begin position="418"/>
        <end position="458"/>
    </location>
</feature>
<dbReference type="RefSeq" id="XP_011204888.2">
    <property type="nucleotide sequence ID" value="XM_011206586.3"/>
</dbReference>
<reference evidence="12" key="1">
    <citation type="journal article" date="2014" name="BMC Genomics">
        <title>Characterizing the developmental transcriptome of the oriental fruit fly, Bactrocera dorsalis (Diptera: Tephritidae) through comparative genomic analysis with Drosophila melanogaster utilizing modENCODE datasets.</title>
        <authorList>
            <person name="Geib S.M."/>
            <person name="Calla B."/>
            <person name="Hall B."/>
            <person name="Hou S."/>
            <person name="Manoukis N.C."/>
        </authorList>
    </citation>
    <scope>NUCLEOTIDE SEQUENCE</scope>
    <source>
        <strain evidence="12">Punador</strain>
    </source>
</reference>
<feature type="region of interest" description="Disordered" evidence="11">
    <location>
        <begin position="539"/>
        <end position="621"/>
    </location>
</feature>
<feature type="compositionally biased region" description="Basic and acidic residues" evidence="11">
    <location>
        <begin position="610"/>
        <end position="621"/>
    </location>
</feature>
<dbReference type="SMR" id="A0A034WSK1"/>
<comment type="similarity">
    <text evidence="2">Belongs to the ATPase d subunit family.</text>
</comment>
<evidence type="ECO:0000256" key="3">
    <source>
        <dbReference type="ARBA" id="ARBA00022448"/>
    </source>
</evidence>
<proteinExistence type="inferred from homology"/>
<evidence type="ECO:0000256" key="10">
    <source>
        <dbReference type="SAM" id="Coils"/>
    </source>
</evidence>
<keyword evidence="7" id="KW-0406">Ion transport</keyword>
<accession>A0A034WSK1</accession>
<evidence type="ECO:0000256" key="9">
    <source>
        <dbReference type="ARBA" id="ARBA00023136"/>
    </source>
</evidence>
<keyword evidence="6" id="KW-0999">Mitochondrion inner membrane</keyword>
<keyword evidence="5" id="KW-0375">Hydrogen ion transport</keyword>
<dbReference type="InterPro" id="IPR008689">
    <property type="entry name" value="ATP_synth_F0_dsu_mt"/>
</dbReference>
<dbReference type="GO" id="GO:0015078">
    <property type="term" value="F:proton transmembrane transporter activity"/>
    <property type="evidence" value="ECO:0007669"/>
    <property type="project" value="InterPro"/>
</dbReference>
<protein>
    <submittedName>
        <fullName evidence="12">ATP synthase subunit d, mitochondrial</fullName>
    </submittedName>
    <submittedName>
        <fullName evidence="14">uncharacterized protein LOC105227314</fullName>
    </submittedName>
</protein>
<keyword evidence="4" id="KW-0138">CF(0)</keyword>
<dbReference type="SUPFAM" id="SSF161065">
    <property type="entry name" value="ATP synthase D chain-like"/>
    <property type="match status" value="1"/>
</dbReference>
<evidence type="ECO:0000256" key="6">
    <source>
        <dbReference type="ARBA" id="ARBA00022792"/>
    </source>
</evidence>
<evidence type="ECO:0000256" key="7">
    <source>
        <dbReference type="ARBA" id="ARBA00023065"/>
    </source>
</evidence>
<feature type="compositionally biased region" description="Basic and acidic residues" evidence="11">
    <location>
        <begin position="577"/>
        <end position="603"/>
    </location>
</feature>
<dbReference type="PANTHER" id="PTHR12700">
    <property type="entry name" value="ATP SYNTHASE SUBUNIT D, MITOCHONDRIAL"/>
    <property type="match status" value="1"/>
</dbReference>
<keyword evidence="13" id="KW-1185">Reference proteome</keyword>
<dbReference type="GO" id="GO:0015986">
    <property type="term" value="P:proton motive force-driven ATP synthesis"/>
    <property type="evidence" value="ECO:0007669"/>
    <property type="project" value="InterPro"/>
</dbReference>
<dbReference type="Gene3D" id="6.10.280.70">
    <property type="match status" value="1"/>
</dbReference>
<evidence type="ECO:0000256" key="8">
    <source>
        <dbReference type="ARBA" id="ARBA00023128"/>
    </source>
</evidence>
<dbReference type="GO" id="GO:0045259">
    <property type="term" value="C:proton-transporting ATP synthase complex"/>
    <property type="evidence" value="ECO:0007669"/>
    <property type="project" value="UniProtKB-KW"/>
</dbReference>
<dbReference type="Pfam" id="PF05873">
    <property type="entry name" value="Mt_ATP-synt_D"/>
    <property type="match status" value="1"/>
</dbReference>